<evidence type="ECO:0000313" key="3">
    <source>
        <dbReference type="Proteomes" id="UP000032633"/>
    </source>
</evidence>
<dbReference type="CDD" id="cd06587">
    <property type="entry name" value="VOC"/>
    <property type="match status" value="1"/>
</dbReference>
<reference evidence="2 3" key="1">
    <citation type="journal article" date="2015" name="J. Biotechnol.">
        <title>Complete genome sequence of Paenibacillus beijingensis 7188(T) (=DSM 24997(T)), a novel rhizobacterium from jujube garden soil.</title>
        <authorList>
            <person name="Kwak Y."/>
            <person name="Shin J.H."/>
        </authorList>
    </citation>
    <scope>NUCLEOTIDE SEQUENCE [LARGE SCALE GENOMIC DNA]</scope>
    <source>
        <strain evidence="2 3">DSM 24997</strain>
    </source>
</reference>
<feature type="domain" description="VOC" evidence="1">
    <location>
        <begin position="7"/>
        <end position="119"/>
    </location>
</feature>
<organism evidence="2 3">
    <name type="scientific">Paenibacillus beijingensis</name>
    <dbReference type="NCBI Taxonomy" id="1126833"/>
    <lineage>
        <taxon>Bacteria</taxon>
        <taxon>Bacillati</taxon>
        <taxon>Bacillota</taxon>
        <taxon>Bacilli</taxon>
        <taxon>Bacillales</taxon>
        <taxon>Paenibacillaceae</taxon>
        <taxon>Paenibacillus</taxon>
    </lineage>
</organism>
<dbReference type="InterPro" id="IPR037523">
    <property type="entry name" value="VOC_core"/>
</dbReference>
<dbReference type="Proteomes" id="UP000032633">
    <property type="component" value="Chromosome"/>
</dbReference>
<dbReference type="PATRIC" id="fig|1126833.4.peg.5481"/>
<dbReference type="InterPro" id="IPR004360">
    <property type="entry name" value="Glyas_Fos-R_dOase_dom"/>
</dbReference>
<reference evidence="3" key="2">
    <citation type="submission" date="2015-03" db="EMBL/GenBank/DDBJ databases">
        <title>Genome sequence of Paenibacillus beijingensis strain DSM 24997T.</title>
        <authorList>
            <person name="Kwak Y."/>
            <person name="Shin J.-H."/>
        </authorList>
    </citation>
    <scope>NUCLEOTIDE SEQUENCE [LARGE SCALE GENOMIC DNA]</scope>
    <source>
        <strain evidence="3">DSM 24997</strain>
    </source>
</reference>
<accession>A0A0D5NPI0</accession>
<dbReference type="STRING" id="1126833.VN24_24930"/>
<dbReference type="KEGG" id="pbj:VN24_24930"/>
<gene>
    <name evidence="2" type="ORF">VN24_24930</name>
</gene>
<dbReference type="AlphaFoldDB" id="A0A0D5NPI0"/>
<dbReference type="PROSITE" id="PS51819">
    <property type="entry name" value="VOC"/>
    <property type="match status" value="1"/>
</dbReference>
<sequence>MTEFYPMPMFVKLQVRDLDHAVKWYKEAWDFEAVFQMTGMAHLRGAKYHDLMLVAANEINEAKGLGIVVNFAAEDVDAIAMKALSAGADIIEQPVIRPWNAKEFVVRDPDGYMLTFSQLVDRQKKFDEVIEAIR</sequence>
<proteinExistence type="predicted"/>
<keyword evidence="3" id="KW-1185">Reference proteome</keyword>
<dbReference type="PANTHER" id="PTHR34109">
    <property type="entry name" value="BNAUNNG04460D PROTEIN-RELATED"/>
    <property type="match status" value="1"/>
</dbReference>
<dbReference type="SUPFAM" id="SSF54593">
    <property type="entry name" value="Glyoxalase/Bleomycin resistance protein/Dihydroxybiphenyl dioxygenase"/>
    <property type="match status" value="1"/>
</dbReference>
<dbReference type="Pfam" id="PF00903">
    <property type="entry name" value="Glyoxalase"/>
    <property type="match status" value="1"/>
</dbReference>
<name>A0A0D5NPI0_9BACL</name>
<protein>
    <submittedName>
        <fullName evidence="2">Bleomycin resistance protein</fullName>
    </submittedName>
</protein>
<dbReference type="Gene3D" id="3.10.180.10">
    <property type="entry name" value="2,3-Dihydroxybiphenyl 1,2-Dioxygenase, domain 1"/>
    <property type="match status" value="1"/>
</dbReference>
<dbReference type="OrthoDB" id="194298at2"/>
<dbReference type="InterPro" id="IPR029068">
    <property type="entry name" value="Glyas_Bleomycin-R_OHBP_Dase"/>
</dbReference>
<dbReference type="EMBL" id="CP011058">
    <property type="protein sequence ID" value="AJY77204.1"/>
    <property type="molecule type" value="Genomic_DNA"/>
</dbReference>
<evidence type="ECO:0000313" key="2">
    <source>
        <dbReference type="EMBL" id="AJY77204.1"/>
    </source>
</evidence>
<dbReference type="RefSeq" id="WP_045672629.1">
    <property type="nucleotide sequence ID" value="NZ_CP011058.1"/>
</dbReference>
<evidence type="ECO:0000259" key="1">
    <source>
        <dbReference type="PROSITE" id="PS51819"/>
    </source>
</evidence>
<dbReference type="HOGENOM" id="CLU_046006_18_2_9"/>